<reference evidence="3" key="1">
    <citation type="submission" date="2023-03" db="EMBL/GenBank/DDBJ databases">
        <title>Massive genome expansion in bonnet fungi (Mycena s.s.) driven by repeated elements and novel gene families across ecological guilds.</title>
        <authorList>
            <consortium name="Lawrence Berkeley National Laboratory"/>
            <person name="Harder C.B."/>
            <person name="Miyauchi S."/>
            <person name="Viragh M."/>
            <person name="Kuo A."/>
            <person name="Thoen E."/>
            <person name="Andreopoulos B."/>
            <person name="Lu D."/>
            <person name="Skrede I."/>
            <person name="Drula E."/>
            <person name="Henrissat B."/>
            <person name="Morin E."/>
            <person name="Kohler A."/>
            <person name="Barry K."/>
            <person name="LaButti K."/>
            <person name="Morin E."/>
            <person name="Salamov A."/>
            <person name="Lipzen A."/>
            <person name="Mereny Z."/>
            <person name="Hegedus B."/>
            <person name="Baldrian P."/>
            <person name="Stursova M."/>
            <person name="Weitz H."/>
            <person name="Taylor A."/>
            <person name="Grigoriev I.V."/>
            <person name="Nagy L.G."/>
            <person name="Martin F."/>
            <person name="Kauserud H."/>
        </authorList>
    </citation>
    <scope>NUCLEOTIDE SEQUENCE</scope>
    <source>
        <strain evidence="3">CBHHK002</strain>
    </source>
</reference>
<dbReference type="Proteomes" id="UP001218218">
    <property type="component" value="Unassembled WGS sequence"/>
</dbReference>
<sequence length="295" mass="33601">MSEYVLYTAPILAGTQANWALMATLVVQVYTFYTRFQNERRWIKMLVYTVFPLELAQTGVSSHYAYWVLALGWGNTTALEILPWSCLATPIFTGITAALVQIFFAWLIYLLMRKTVWACVVTAVIVLLALTQGVTILFVVAQFAHATAFANVMRIKVGVQSWLIVAVVCDVFITTTLIIIFYQYRMQMPLEERRTDTFMVKLMLHTVETGAVTSVTALIYLVVFLLYPQYNIEETPTFILGKLYANVLLFTLNVRRFWPNHMTAAQHEVGTFTSVYATYPTDTGSDCIELRSREL</sequence>
<keyword evidence="4" id="KW-1185">Reference proteome</keyword>
<feature type="transmembrane region" description="Helical" evidence="1">
    <location>
        <begin position="161"/>
        <end position="182"/>
    </location>
</feature>
<keyword evidence="1" id="KW-0472">Membrane</keyword>
<keyword evidence="1" id="KW-0812">Transmembrane</keyword>
<feature type="transmembrane region" description="Helical" evidence="1">
    <location>
        <begin position="239"/>
        <end position="258"/>
    </location>
</feature>
<feature type="transmembrane region" description="Helical" evidence="1">
    <location>
        <begin position="6"/>
        <end position="33"/>
    </location>
</feature>
<dbReference type="PANTHER" id="PTHR40465">
    <property type="entry name" value="CHROMOSOME 1, WHOLE GENOME SHOTGUN SEQUENCE"/>
    <property type="match status" value="1"/>
</dbReference>
<evidence type="ECO:0000313" key="3">
    <source>
        <dbReference type="EMBL" id="KAJ7348700.1"/>
    </source>
</evidence>
<evidence type="ECO:0000256" key="1">
    <source>
        <dbReference type="SAM" id="Phobius"/>
    </source>
</evidence>
<feature type="transmembrane region" description="Helical" evidence="1">
    <location>
        <begin position="45"/>
        <end position="67"/>
    </location>
</feature>
<dbReference type="AlphaFoldDB" id="A0AAD7ERQ2"/>
<protein>
    <recommendedName>
        <fullName evidence="2">DUF6534 domain-containing protein</fullName>
    </recommendedName>
</protein>
<evidence type="ECO:0000313" key="4">
    <source>
        <dbReference type="Proteomes" id="UP001218218"/>
    </source>
</evidence>
<feature type="transmembrane region" description="Helical" evidence="1">
    <location>
        <begin position="202"/>
        <end position="227"/>
    </location>
</feature>
<name>A0AAD7ERQ2_9AGAR</name>
<comment type="caution">
    <text evidence="3">The sequence shown here is derived from an EMBL/GenBank/DDBJ whole genome shotgun (WGS) entry which is preliminary data.</text>
</comment>
<dbReference type="Pfam" id="PF20152">
    <property type="entry name" value="DUF6534"/>
    <property type="match status" value="1"/>
</dbReference>
<keyword evidence="1" id="KW-1133">Transmembrane helix</keyword>
<dbReference type="PANTHER" id="PTHR40465:SF1">
    <property type="entry name" value="DUF6534 DOMAIN-CONTAINING PROTEIN"/>
    <property type="match status" value="1"/>
</dbReference>
<organism evidence="3 4">
    <name type="scientific">Mycena albidolilacea</name>
    <dbReference type="NCBI Taxonomy" id="1033008"/>
    <lineage>
        <taxon>Eukaryota</taxon>
        <taxon>Fungi</taxon>
        <taxon>Dikarya</taxon>
        <taxon>Basidiomycota</taxon>
        <taxon>Agaricomycotina</taxon>
        <taxon>Agaricomycetes</taxon>
        <taxon>Agaricomycetidae</taxon>
        <taxon>Agaricales</taxon>
        <taxon>Marasmiineae</taxon>
        <taxon>Mycenaceae</taxon>
        <taxon>Mycena</taxon>
    </lineage>
</organism>
<dbReference type="InterPro" id="IPR045339">
    <property type="entry name" value="DUF6534"/>
</dbReference>
<dbReference type="EMBL" id="JARIHO010000017">
    <property type="protein sequence ID" value="KAJ7348700.1"/>
    <property type="molecule type" value="Genomic_DNA"/>
</dbReference>
<gene>
    <name evidence="3" type="ORF">DFH08DRAFT_151757</name>
</gene>
<proteinExistence type="predicted"/>
<accession>A0AAD7ERQ2</accession>
<evidence type="ECO:0000259" key="2">
    <source>
        <dbReference type="Pfam" id="PF20152"/>
    </source>
</evidence>
<feature type="transmembrane region" description="Helical" evidence="1">
    <location>
        <begin position="116"/>
        <end position="141"/>
    </location>
</feature>
<feature type="transmembrane region" description="Helical" evidence="1">
    <location>
        <begin position="87"/>
        <end position="109"/>
    </location>
</feature>
<feature type="domain" description="DUF6534" evidence="2">
    <location>
        <begin position="166"/>
        <end position="256"/>
    </location>
</feature>